<keyword evidence="14" id="KW-1185">Reference proteome</keyword>
<dbReference type="Pfam" id="PF00754">
    <property type="entry name" value="F5_F8_type_C"/>
    <property type="match status" value="1"/>
</dbReference>
<organism evidence="13 14">
    <name type="scientific">Paramuricea clavata</name>
    <name type="common">Red gorgonian</name>
    <name type="synonym">Violescent sea-whip</name>
    <dbReference type="NCBI Taxonomy" id="317549"/>
    <lineage>
        <taxon>Eukaryota</taxon>
        <taxon>Metazoa</taxon>
        <taxon>Cnidaria</taxon>
        <taxon>Anthozoa</taxon>
        <taxon>Octocorallia</taxon>
        <taxon>Malacalcyonacea</taxon>
        <taxon>Plexauridae</taxon>
        <taxon>Paramuricea</taxon>
    </lineage>
</organism>
<dbReference type="PROSITE" id="PS50055">
    <property type="entry name" value="TYR_PHOSPHATASE_PTP"/>
    <property type="match status" value="2"/>
</dbReference>
<dbReference type="CDD" id="cd00063">
    <property type="entry name" value="FN3"/>
    <property type="match status" value="2"/>
</dbReference>
<evidence type="ECO:0000256" key="2">
    <source>
        <dbReference type="ARBA" id="ARBA00013064"/>
    </source>
</evidence>
<dbReference type="InterPro" id="IPR036116">
    <property type="entry name" value="FN3_sf"/>
</dbReference>
<dbReference type="CDD" id="cd12087">
    <property type="entry name" value="TM_EGFR-like"/>
    <property type="match status" value="1"/>
</dbReference>
<evidence type="ECO:0000256" key="7">
    <source>
        <dbReference type="ARBA" id="ARBA00022989"/>
    </source>
</evidence>
<keyword evidence="9" id="KW-0325">Glycoprotein</keyword>
<dbReference type="Pfam" id="PF00041">
    <property type="entry name" value="fn3"/>
    <property type="match status" value="2"/>
</dbReference>
<keyword evidence="13" id="KW-0675">Receptor</keyword>
<dbReference type="PANTHER" id="PTHR46957:SF3">
    <property type="entry name" value="CYTOKINE RECEPTOR"/>
    <property type="match status" value="1"/>
</dbReference>
<feature type="non-terminal residue" evidence="13">
    <location>
        <position position="1"/>
    </location>
</feature>
<dbReference type="InterPro" id="IPR013783">
    <property type="entry name" value="Ig-like_fold"/>
</dbReference>
<dbReference type="CDD" id="cd00047">
    <property type="entry name" value="PTPc"/>
    <property type="match status" value="1"/>
</dbReference>
<evidence type="ECO:0000256" key="3">
    <source>
        <dbReference type="ARBA" id="ARBA00022692"/>
    </source>
</evidence>
<feature type="compositionally biased region" description="Low complexity" evidence="11">
    <location>
        <begin position="423"/>
        <end position="436"/>
    </location>
</feature>
<protein>
    <recommendedName>
        <fullName evidence="2">protein-tyrosine-phosphatase</fullName>
        <ecNumber evidence="2">3.1.3.48</ecNumber>
    </recommendedName>
</protein>
<feature type="transmembrane region" description="Helical" evidence="12">
    <location>
        <begin position="490"/>
        <end position="513"/>
    </location>
</feature>
<dbReference type="InterPro" id="IPR000387">
    <property type="entry name" value="Tyr_Pase_dom"/>
</dbReference>
<dbReference type="InterPro" id="IPR000242">
    <property type="entry name" value="PTP_cat"/>
</dbReference>
<dbReference type="FunFam" id="3.90.190.10:FF:000062">
    <property type="entry name" value="Receptor-type tyrosine-protein phosphatase kappa"/>
    <property type="match status" value="1"/>
</dbReference>
<feature type="region of interest" description="Disordered" evidence="11">
    <location>
        <begin position="419"/>
        <end position="440"/>
    </location>
</feature>
<name>A0A6S7J4A1_PARCT</name>
<dbReference type="GO" id="GO:0004725">
    <property type="term" value="F:protein tyrosine phosphatase activity"/>
    <property type="evidence" value="ECO:0007669"/>
    <property type="project" value="UniProtKB-EC"/>
</dbReference>
<dbReference type="SMART" id="SM00060">
    <property type="entry name" value="FN3"/>
    <property type="match status" value="2"/>
</dbReference>
<dbReference type="SUPFAM" id="SSF52799">
    <property type="entry name" value="(Phosphotyrosine protein) phosphatases II"/>
    <property type="match status" value="2"/>
</dbReference>
<dbReference type="SMART" id="SM00404">
    <property type="entry name" value="PTPc_motif"/>
    <property type="match status" value="2"/>
</dbReference>
<keyword evidence="7 12" id="KW-1133">Transmembrane helix</keyword>
<evidence type="ECO:0000256" key="8">
    <source>
        <dbReference type="ARBA" id="ARBA00023136"/>
    </source>
</evidence>
<dbReference type="PROSITE" id="PS50853">
    <property type="entry name" value="FN3"/>
    <property type="match status" value="2"/>
</dbReference>
<dbReference type="PROSITE" id="PS50056">
    <property type="entry name" value="TYR_PHOSPHATASE_2"/>
    <property type="match status" value="2"/>
</dbReference>
<evidence type="ECO:0000256" key="11">
    <source>
        <dbReference type="SAM" id="MobiDB-lite"/>
    </source>
</evidence>
<dbReference type="Gene3D" id="2.60.40.10">
    <property type="entry name" value="Immunoglobulins"/>
    <property type="match status" value="2"/>
</dbReference>
<dbReference type="PRINTS" id="PR00700">
    <property type="entry name" value="PRTYPHPHTASE"/>
</dbReference>
<evidence type="ECO:0000313" key="14">
    <source>
        <dbReference type="Proteomes" id="UP001152795"/>
    </source>
</evidence>
<dbReference type="PANTHER" id="PTHR46957">
    <property type="entry name" value="CYTOKINE RECEPTOR"/>
    <property type="match status" value="1"/>
</dbReference>
<comment type="subcellular location">
    <subcellularLocation>
        <location evidence="1">Membrane</location>
        <topology evidence="1">Single-pass membrane protein</topology>
    </subcellularLocation>
</comment>
<accession>A0A6S7J4A1</accession>
<evidence type="ECO:0000313" key="13">
    <source>
        <dbReference type="EMBL" id="CAB4024844.1"/>
    </source>
</evidence>
<dbReference type="Gene3D" id="2.60.120.260">
    <property type="entry name" value="Galactose-binding domain-like"/>
    <property type="match status" value="1"/>
</dbReference>
<dbReference type="SMART" id="SM00194">
    <property type="entry name" value="PTPc"/>
    <property type="match status" value="2"/>
</dbReference>
<dbReference type="GO" id="GO:0016020">
    <property type="term" value="C:membrane"/>
    <property type="evidence" value="ECO:0007669"/>
    <property type="project" value="UniProtKB-SubCell"/>
</dbReference>
<comment type="caution">
    <text evidence="13">The sequence shown here is derived from an EMBL/GenBank/DDBJ whole genome shotgun (WGS) entry which is preliminary data.</text>
</comment>
<dbReference type="InterPro" id="IPR003595">
    <property type="entry name" value="Tyr_Pase_cat"/>
</dbReference>
<evidence type="ECO:0000256" key="5">
    <source>
        <dbReference type="ARBA" id="ARBA00022801"/>
    </source>
</evidence>
<reference evidence="13" key="1">
    <citation type="submission" date="2020-04" db="EMBL/GenBank/DDBJ databases">
        <authorList>
            <person name="Alioto T."/>
            <person name="Alioto T."/>
            <person name="Gomez Garrido J."/>
        </authorList>
    </citation>
    <scope>NUCLEOTIDE SEQUENCE</scope>
    <source>
        <strain evidence="13">A484AB</strain>
    </source>
</reference>
<dbReference type="InterPro" id="IPR000421">
    <property type="entry name" value="FA58C"/>
</dbReference>
<evidence type="ECO:0000256" key="10">
    <source>
        <dbReference type="ARBA" id="ARBA00051722"/>
    </source>
</evidence>
<proteinExistence type="predicted"/>
<keyword evidence="3 12" id="KW-0812">Transmembrane</keyword>
<feature type="region of interest" description="Disordered" evidence="11">
    <location>
        <begin position="19"/>
        <end position="40"/>
    </location>
</feature>
<dbReference type="InterPro" id="IPR050713">
    <property type="entry name" value="RTP_Phos/Ushers"/>
</dbReference>
<keyword evidence="5" id="KW-0378">Hydrolase</keyword>
<dbReference type="FunFam" id="3.90.190.10:FF:000102">
    <property type="entry name" value="Receptor-type tyrosine-protein phosphatase"/>
    <property type="match status" value="1"/>
</dbReference>
<evidence type="ECO:0000256" key="12">
    <source>
        <dbReference type="SAM" id="Phobius"/>
    </source>
</evidence>
<dbReference type="InterPro" id="IPR003961">
    <property type="entry name" value="FN3_dom"/>
</dbReference>
<dbReference type="SUPFAM" id="SSF49265">
    <property type="entry name" value="Fibronectin type III"/>
    <property type="match status" value="1"/>
</dbReference>
<keyword evidence="4" id="KW-0732">Signal</keyword>
<dbReference type="InterPro" id="IPR008979">
    <property type="entry name" value="Galactose-bd-like_sf"/>
</dbReference>
<dbReference type="SUPFAM" id="SSF49785">
    <property type="entry name" value="Galactose-binding domain-like"/>
    <property type="match status" value="1"/>
</dbReference>
<dbReference type="Proteomes" id="UP001152795">
    <property type="component" value="Unassembled WGS sequence"/>
</dbReference>
<gene>
    <name evidence="13" type="ORF">PACLA_8A025214</name>
</gene>
<evidence type="ECO:0000256" key="6">
    <source>
        <dbReference type="ARBA" id="ARBA00022912"/>
    </source>
</evidence>
<evidence type="ECO:0000256" key="4">
    <source>
        <dbReference type="ARBA" id="ARBA00022729"/>
    </source>
</evidence>
<evidence type="ECO:0000256" key="1">
    <source>
        <dbReference type="ARBA" id="ARBA00004167"/>
    </source>
</evidence>
<sequence>HICDRPLLENKQRILDSSFTASASSESRSPSDARISSGSSWCAPVSDGKHYLQVDLGRLYVIYNFVTFGDSTSSKWVVTYNLNYTVDLTNGRSVWNQMTFQGNKNAYNHAAIQDFPRGTRVRVVRFIPFSYVGQPCIRIEICGTTLFPDKPTDLTVTNIKARSAEISWLDPENTGDGNLTGFWIQLKKENSLIQNITKDKNNECDLDNLTPYTTYKISVAVRHKHGFGEETVTSFLTLEEAPEGPPLNVTVIAESPSSLSVTWKPPEKDKRNGIIVSYTVCISHEESKPCFKEQTTKEKMLVIASLNASTKYYVRVLASTKVGSGNYSESKGKFTNGKQPKMATNRTESTLTFPLQIPTHNFTHFYVVPLKLIDGKQGRSPDSYENNELVTHTEARTSTVPKPFIAAVVTSKDENMFVLGDGRNTSNPTSRRPTSSDYYNGPLEPGTSYSIFQRIFINNKGDYYSTDWSPVSKTVGKERLSGSGTQGSNVGVIVGAIVGVCVLILVTLAIIMFRRRKDKQHSEPDYQLEEEVDKRSCPAVMNDAFCDYNDSIEVEQNSDDGDDTVDDRVEVEVNNTDPDDFYANKEGIAARVHNPIPVEEFNDHVNHLRKNDNKEFKMDFEDLPTGHISNCDIAKQSFNIPKNKYGNAVTYNHSRVILSGDEKTDYINASFINGLAKKYYIATQGPKPKTVNDFWRMIFEHKCPTIVMLTTLKEMGKTMCEKYWPEESDMYGDIKVTAEQTKTFADYVTRTFIVEKGGEQRGVQQFHFMSWPDYGVPLYPTQILTFRRHFKSFHETKTGPAVIHSSAGVGRSGVFIAVDKILDDLDKEKKDTIDIFGFVKDMRTRRANMVQTAEQYVFIHDAIVDHLKCGANEVEATQITTEITNLLKKNDKGETGFDEEFKRLNTVTPQLVKEKCEAALLDQNRKKNRTSEIYPTESGRPYLKHIDNVQNSDYINACYVDGYLVKNYFIATQTPLEETINDFWRMVLQHKSSTIVMLNQLREGDEEYPMFWPTQRAKPQSFGPSTVMLDSFVKKENIVIRKFVVSPSVDLKEDRMVRLIQYMSWPDHGVPKDVDDIAKILSEVEESQRAAEGKGPVTVICSDGAGRSGTYIAISNLVDRVKVVQVIDVFQYVKLIRIKRPQFVETAAQFKLCYDAVTSVLRSFEEYSNHTSDLQNYTIDFFACTYFGSDEPAFTVTEQEFVKLSKVNPAKANGPDGIPSWVLKENADLLADPVKRFSMTFTTEFLTFTNRIFGGKICNVWRIQDGAAPVTLCDQRAFLFTNTHFFYVKTTD</sequence>
<dbReference type="InterPro" id="IPR029021">
    <property type="entry name" value="Prot-tyrosine_phosphatase-like"/>
</dbReference>
<dbReference type="EC" id="3.1.3.48" evidence="2"/>
<dbReference type="Gene3D" id="3.90.190.10">
    <property type="entry name" value="Protein tyrosine phosphatase superfamily"/>
    <property type="match status" value="2"/>
</dbReference>
<dbReference type="OrthoDB" id="5986701at2759"/>
<dbReference type="PROSITE" id="PS50022">
    <property type="entry name" value="FA58C_3"/>
    <property type="match status" value="1"/>
</dbReference>
<keyword evidence="8 12" id="KW-0472">Membrane</keyword>
<dbReference type="EMBL" id="CACRXK020013266">
    <property type="protein sequence ID" value="CAB4024844.1"/>
    <property type="molecule type" value="Genomic_DNA"/>
</dbReference>
<comment type="catalytic activity">
    <reaction evidence="10">
        <text>O-phospho-L-tyrosyl-[protein] + H2O = L-tyrosyl-[protein] + phosphate</text>
        <dbReference type="Rhea" id="RHEA:10684"/>
        <dbReference type="Rhea" id="RHEA-COMP:10136"/>
        <dbReference type="Rhea" id="RHEA-COMP:20101"/>
        <dbReference type="ChEBI" id="CHEBI:15377"/>
        <dbReference type="ChEBI" id="CHEBI:43474"/>
        <dbReference type="ChEBI" id="CHEBI:46858"/>
        <dbReference type="ChEBI" id="CHEBI:61978"/>
        <dbReference type="EC" id="3.1.3.48"/>
    </reaction>
</comment>
<evidence type="ECO:0000256" key="9">
    <source>
        <dbReference type="ARBA" id="ARBA00023180"/>
    </source>
</evidence>
<keyword evidence="6" id="KW-0904">Protein phosphatase</keyword>
<dbReference type="Pfam" id="PF00102">
    <property type="entry name" value="Y_phosphatase"/>
    <property type="match status" value="2"/>
</dbReference>